<protein>
    <submittedName>
        <fullName evidence="1">Uncharacterized protein</fullName>
    </submittedName>
</protein>
<accession>A0A2T2X8N9</accession>
<organism evidence="1 2">
    <name type="scientific">Sulfobacillus benefaciens</name>
    <dbReference type="NCBI Taxonomy" id="453960"/>
    <lineage>
        <taxon>Bacteria</taxon>
        <taxon>Bacillati</taxon>
        <taxon>Bacillota</taxon>
        <taxon>Clostridia</taxon>
        <taxon>Eubacteriales</taxon>
        <taxon>Clostridiales Family XVII. Incertae Sedis</taxon>
        <taxon>Sulfobacillus</taxon>
    </lineage>
</organism>
<comment type="caution">
    <text evidence="1">The sequence shown here is derived from an EMBL/GenBank/DDBJ whole genome shotgun (WGS) entry which is preliminary data.</text>
</comment>
<evidence type="ECO:0000313" key="2">
    <source>
        <dbReference type="Proteomes" id="UP000242972"/>
    </source>
</evidence>
<sequence>MGTTNTMGLKEQLAESEKLYRETGHYRGITRLSLKEAEPFRYEKVYSELRGAWFLLVRRHCTFLPPQS</sequence>
<dbReference type="Proteomes" id="UP000242972">
    <property type="component" value="Unassembled WGS sequence"/>
</dbReference>
<evidence type="ECO:0000313" key="1">
    <source>
        <dbReference type="EMBL" id="PSR30818.1"/>
    </source>
</evidence>
<dbReference type="AlphaFoldDB" id="A0A2T2X8N9"/>
<reference evidence="1 2" key="1">
    <citation type="journal article" date="2014" name="BMC Genomics">
        <title>Comparison of environmental and isolate Sulfobacillus genomes reveals diverse carbon, sulfur, nitrogen, and hydrogen metabolisms.</title>
        <authorList>
            <person name="Justice N.B."/>
            <person name="Norman A."/>
            <person name="Brown C.T."/>
            <person name="Singh A."/>
            <person name="Thomas B.C."/>
            <person name="Banfield J.F."/>
        </authorList>
    </citation>
    <scope>NUCLEOTIDE SEQUENCE [LARGE SCALE GENOMIC DNA]</scope>
    <source>
        <strain evidence="1">AMDSBA4</strain>
    </source>
</reference>
<dbReference type="EMBL" id="PXYW01000074">
    <property type="protein sequence ID" value="PSR30818.1"/>
    <property type="molecule type" value="Genomic_DNA"/>
</dbReference>
<gene>
    <name evidence="1" type="ORF">C7B46_17580</name>
</gene>
<name>A0A2T2X8N9_9FIRM</name>
<proteinExistence type="predicted"/>